<feature type="compositionally biased region" description="Basic and acidic residues" evidence="1">
    <location>
        <begin position="98"/>
        <end position="115"/>
    </location>
</feature>
<keyword evidence="3" id="KW-1185">Reference proteome</keyword>
<feature type="region of interest" description="Disordered" evidence="1">
    <location>
        <begin position="77"/>
        <end position="115"/>
    </location>
</feature>
<sequence>MVTESNGEGALSLIPPTASHGRILGNNSNFSGKVCTVKNCGDETKDPLEKTISQCEAVFKAGHELGMVGIVGIALLPAPNGADHNPAGPKTGTIPSHRQGEDGKQSLEKKTARWP</sequence>
<protein>
    <submittedName>
        <fullName evidence="2">Uncharacterized protein</fullName>
    </submittedName>
</protein>
<name>A0A3M0KN83_HIRRU</name>
<evidence type="ECO:0000313" key="2">
    <source>
        <dbReference type="EMBL" id="RMC14699.1"/>
    </source>
</evidence>
<proteinExistence type="predicted"/>
<organism evidence="2 3">
    <name type="scientific">Hirundo rustica rustica</name>
    <dbReference type="NCBI Taxonomy" id="333673"/>
    <lineage>
        <taxon>Eukaryota</taxon>
        <taxon>Metazoa</taxon>
        <taxon>Chordata</taxon>
        <taxon>Craniata</taxon>
        <taxon>Vertebrata</taxon>
        <taxon>Euteleostomi</taxon>
        <taxon>Archelosauria</taxon>
        <taxon>Archosauria</taxon>
        <taxon>Dinosauria</taxon>
        <taxon>Saurischia</taxon>
        <taxon>Theropoda</taxon>
        <taxon>Coelurosauria</taxon>
        <taxon>Aves</taxon>
        <taxon>Neognathae</taxon>
        <taxon>Neoaves</taxon>
        <taxon>Telluraves</taxon>
        <taxon>Australaves</taxon>
        <taxon>Passeriformes</taxon>
        <taxon>Sylvioidea</taxon>
        <taxon>Hirundinidae</taxon>
        <taxon>Hirundo</taxon>
    </lineage>
</organism>
<evidence type="ECO:0000313" key="3">
    <source>
        <dbReference type="Proteomes" id="UP000269221"/>
    </source>
</evidence>
<comment type="caution">
    <text evidence="2">The sequence shown here is derived from an EMBL/GenBank/DDBJ whole genome shotgun (WGS) entry which is preliminary data.</text>
</comment>
<dbReference type="Proteomes" id="UP000269221">
    <property type="component" value="Unassembled WGS sequence"/>
</dbReference>
<evidence type="ECO:0000256" key="1">
    <source>
        <dbReference type="SAM" id="MobiDB-lite"/>
    </source>
</evidence>
<feature type="region of interest" description="Disordered" evidence="1">
    <location>
        <begin position="1"/>
        <end position="30"/>
    </location>
</feature>
<accession>A0A3M0KN83</accession>
<reference evidence="2 3" key="1">
    <citation type="submission" date="2018-07" db="EMBL/GenBank/DDBJ databases">
        <title>A high quality draft genome assembly of the barn swallow (H. rustica rustica).</title>
        <authorList>
            <person name="Formenti G."/>
            <person name="Chiara M."/>
            <person name="Poveda L."/>
            <person name="Francoijs K.-J."/>
            <person name="Bonisoli-Alquati A."/>
            <person name="Canova L."/>
            <person name="Gianfranceschi L."/>
            <person name="Horner D.S."/>
            <person name="Saino N."/>
        </authorList>
    </citation>
    <scope>NUCLEOTIDE SEQUENCE [LARGE SCALE GENOMIC DNA]</scope>
    <source>
        <strain evidence="2">Chelidonia</strain>
        <tissue evidence="2">Blood</tissue>
    </source>
</reference>
<dbReference type="AlphaFoldDB" id="A0A3M0KN83"/>
<dbReference type="EMBL" id="QRBI01000104">
    <property type="protein sequence ID" value="RMC14699.1"/>
    <property type="molecule type" value="Genomic_DNA"/>
</dbReference>
<gene>
    <name evidence="2" type="ORF">DUI87_06871</name>
</gene>